<dbReference type="NCBIfam" id="TIGR00099">
    <property type="entry name" value="Cof-subfamily"/>
    <property type="match status" value="1"/>
</dbReference>
<dbReference type="PANTHER" id="PTHR10000:SF55">
    <property type="entry name" value="5-AMINO-6-(5-PHOSPHO-D-RIBITYLAMINO)URACIL PHOSPHATASE YCSE"/>
    <property type="match status" value="1"/>
</dbReference>
<dbReference type="GO" id="GO:0016787">
    <property type="term" value="F:hydrolase activity"/>
    <property type="evidence" value="ECO:0007669"/>
    <property type="project" value="UniProtKB-KW"/>
</dbReference>
<evidence type="ECO:0000313" key="2">
    <source>
        <dbReference type="Proteomes" id="UP001059480"/>
    </source>
</evidence>
<dbReference type="Gene3D" id="3.30.1240.10">
    <property type="match status" value="1"/>
</dbReference>
<proteinExistence type="predicted"/>
<dbReference type="Pfam" id="PF08282">
    <property type="entry name" value="Hydrolase_3"/>
    <property type="match status" value="1"/>
</dbReference>
<keyword evidence="1" id="KW-0378">Hydrolase</keyword>
<dbReference type="RefSeq" id="WP_256945129.1">
    <property type="nucleotide sequence ID" value="NZ_JANHNZ010000004.1"/>
</dbReference>
<keyword evidence="2" id="KW-1185">Reference proteome</keyword>
<reference evidence="1" key="3">
    <citation type="journal article" date="2023" name="Microbiol. Resour. Announc.">
        <title>Draft Genome Sequence of Granulicatella sp. Strain S8, Isolated from a Marine Fish, Seriola quinqueradiata.</title>
        <authorList>
            <person name="Lee M."/>
            <person name="Farooq A."/>
            <person name="Jeong J.B."/>
            <person name="Jung M.Y."/>
        </authorList>
    </citation>
    <scope>NUCLEOTIDE SEQUENCE</scope>
    <source>
        <strain evidence="1">S8</strain>
    </source>
</reference>
<dbReference type="InterPro" id="IPR006379">
    <property type="entry name" value="HAD-SF_hydro_IIB"/>
</dbReference>
<dbReference type="SUPFAM" id="SSF56784">
    <property type="entry name" value="HAD-like"/>
    <property type="match status" value="1"/>
</dbReference>
<dbReference type="InterPro" id="IPR023214">
    <property type="entry name" value="HAD_sf"/>
</dbReference>
<reference evidence="1" key="1">
    <citation type="submission" date="2022-07" db="EMBL/GenBank/DDBJ databases">
        <authorList>
            <person name="Jung M.-Y."/>
            <person name="Lee M."/>
        </authorList>
    </citation>
    <scope>NUCLEOTIDE SEQUENCE</scope>
    <source>
        <strain evidence="1">S8</strain>
    </source>
</reference>
<protein>
    <submittedName>
        <fullName evidence="1">Cof-type HAD-IIB family hydrolase</fullName>
    </submittedName>
</protein>
<dbReference type="Proteomes" id="UP001059480">
    <property type="component" value="Unassembled WGS sequence"/>
</dbReference>
<dbReference type="EMBL" id="JANHNZ010000004">
    <property type="protein sequence ID" value="MCQ9210013.1"/>
    <property type="molecule type" value="Genomic_DNA"/>
</dbReference>
<dbReference type="Gene3D" id="3.40.50.1000">
    <property type="entry name" value="HAD superfamily/HAD-like"/>
    <property type="match status" value="1"/>
</dbReference>
<evidence type="ECO:0000313" key="1">
    <source>
        <dbReference type="EMBL" id="MCQ9210013.1"/>
    </source>
</evidence>
<dbReference type="PROSITE" id="PS01229">
    <property type="entry name" value="COF_2"/>
    <property type="match status" value="1"/>
</dbReference>
<dbReference type="InterPro" id="IPR000150">
    <property type="entry name" value="Cof"/>
</dbReference>
<organism evidence="1 2">
    <name type="scientific">Granulicatella seriolae</name>
    <dbReference type="NCBI Taxonomy" id="2967226"/>
    <lineage>
        <taxon>Bacteria</taxon>
        <taxon>Bacillati</taxon>
        <taxon>Bacillota</taxon>
        <taxon>Bacilli</taxon>
        <taxon>Lactobacillales</taxon>
        <taxon>Carnobacteriaceae</taxon>
        <taxon>Granulicatella</taxon>
    </lineage>
</organism>
<dbReference type="PANTHER" id="PTHR10000">
    <property type="entry name" value="PHOSPHOSERINE PHOSPHATASE"/>
    <property type="match status" value="1"/>
</dbReference>
<name>A0ABT1WNB3_9LACT</name>
<comment type="caution">
    <text evidence="1">The sequence shown here is derived from an EMBL/GenBank/DDBJ whole genome shotgun (WGS) entry which is preliminary data.</text>
</comment>
<dbReference type="CDD" id="cd07516">
    <property type="entry name" value="HAD_Pase"/>
    <property type="match status" value="1"/>
</dbReference>
<dbReference type="SFLD" id="SFLDG01140">
    <property type="entry name" value="C2.B:_Phosphomannomutase_and_P"/>
    <property type="match status" value="1"/>
</dbReference>
<reference evidence="1" key="2">
    <citation type="journal article" date="2023" name="Curr. Microbiol.">
        <title>Granulicatella seriolae sp. nov., a Novel Facultative Anaerobe Isolated from Yellowtail Marine Fish.</title>
        <authorList>
            <person name="Lee M."/>
            <person name="Choi Y.J."/>
            <person name="Farooq A."/>
            <person name="Jeong J.B."/>
            <person name="Jung M.Y."/>
        </authorList>
    </citation>
    <scope>NUCLEOTIDE SEQUENCE</scope>
    <source>
        <strain evidence="1">S8</strain>
    </source>
</reference>
<dbReference type="SFLD" id="SFLDS00003">
    <property type="entry name" value="Haloacid_Dehalogenase"/>
    <property type="match status" value="1"/>
</dbReference>
<dbReference type="InterPro" id="IPR036412">
    <property type="entry name" value="HAD-like_sf"/>
</dbReference>
<sequence length="289" mass="32389">MIEFIASDMDGTLLIDHANLHKDNIEAIKHIQNLGVPFVICTGRDLAQARFCLEPADISCPLITLNGAETYDENGKLIETIGIEDDDARELMNLAEDLGLYTEIMTSKGVFTLNLSRRVAQLVDMQRKLQPDMAEKEIHEHIQHFTDTLLAKEIASYEELYRDPHTIVLKLCIFSNDGQVAFEGLKKHASKHLPNVVITSSFYNNIEVNHVNAQKGIALKKYANKFGYDLDKTMAIGDNGNDISMLSIVEYSYAMENAEDYVKDVANYITGKNSEGGVAQAIYKHFPTK</sequence>
<dbReference type="NCBIfam" id="TIGR01484">
    <property type="entry name" value="HAD-SF-IIB"/>
    <property type="match status" value="1"/>
</dbReference>
<gene>
    <name evidence="1" type="ORF">NPA36_05565</name>
</gene>
<accession>A0ABT1WNB3</accession>